<dbReference type="GO" id="GO:0005737">
    <property type="term" value="C:cytoplasm"/>
    <property type="evidence" value="ECO:0007669"/>
    <property type="project" value="TreeGrafter"/>
</dbReference>
<dbReference type="PANTHER" id="PTHR43968">
    <property type="match status" value="1"/>
</dbReference>
<keyword evidence="5" id="KW-1185">Reference proteome</keyword>
<dbReference type="InterPro" id="IPR040079">
    <property type="entry name" value="Glutathione_S-Trfase"/>
</dbReference>
<comment type="caution">
    <text evidence="4">The sequence shown here is derived from an EMBL/GenBank/DDBJ whole genome shotgun (WGS) entry which is preliminary data.</text>
</comment>
<evidence type="ECO:0000313" key="4">
    <source>
        <dbReference type="EMBL" id="CAI2365920.1"/>
    </source>
</evidence>
<evidence type="ECO:0000259" key="3">
    <source>
        <dbReference type="PROSITE" id="PS50405"/>
    </source>
</evidence>
<name>A0AAD1X9F8_EUPCR</name>
<dbReference type="SUPFAM" id="SSF52833">
    <property type="entry name" value="Thioredoxin-like"/>
    <property type="match status" value="2"/>
</dbReference>
<dbReference type="Proteomes" id="UP001295684">
    <property type="component" value="Unassembled WGS sequence"/>
</dbReference>
<dbReference type="AlphaFoldDB" id="A0AAD1X9F8"/>
<evidence type="ECO:0008006" key="6">
    <source>
        <dbReference type="Google" id="ProtNLM"/>
    </source>
</evidence>
<dbReference type="InterPro" id="IPR036282">
    <property type="entry name" value="Glutathione-S-Trfase_C_sf"/>
</dbReference>
<dbReference type="InterPro" id="IPR010987">
    <property type="entry name" value="Glutathione-S-Trfase_C-like"/>
</dbReference>
<evidence type="ECO:0000313" key="5">
    <source>
        <dbReference type="Proteomes" id="UP001295684"/>
    </source>
</evidence>
<dbReference type="EMBL" id="CAMPGE010006996">
    <property type="protein sequence ID" value="CAI2365920.1"/>
    <property type="molecule type" value="Genomic_DNA"/>
</dbReference>
<dbReference type="Pfam" id="PF13417">
    <property type="entry name" value="GST_N_3"/>
    <property type="match status" value="2"/>
</dbReference>
<dbReference type="SUPFAM" id="SSF47616">
    <property type="entry name" value="GST C-terminal domain-like"/>
    <property type="match status" value="2"/>
</dbReference>
<feature type="domain" description="GST C-terminal" evidence="3">
    <location>
        <begin position="90"/>
        <end position="245"/>
    </location>
</feature>
<sequence>MLHTVEYTFEQTQSGENLIVSGGPQFPDKLETNKNKLRLYVHPICPFAERARLAFAAKEIDFQTVFVDMSPKPEWFIKEGGLVPLLESTDGEFIQESDVLVQFAMDYSDRGIQLLPKDAFESAKVRRYIKKRDEGFLFASFKASIWGKQEDIEVLTKRLQELEEDLSLNTDDSSFFLNQKEPGMADIVLSPILVRFYFTLQGSFETLKVFSLETYPNIVKYVENILQHPVFKDSYVTKWEYINYLIKKQSDNSIKLPYPLDVTPLEISQSKQEMIIPNGITAKPVHNSNYVRLYGHHLCPFVQRVLLVLTAKQVEFQFVSVDLTTRNSWHYDINKGLVPVLEHPDGTLVHDSLDVCDWIEQKYSDKGIQLYLDGEDSKPHAKEIIDKWFKNVALFILVYVSHEIRNKGPKEILEALDWAEQNLPDDESKPFIQETTQETMVDLMILPFFRDLFALEHTALKEDFFEKIDFSTFPKVANWYNTLYNKYSEQLADDRAFSNFCQKNIEANGPKVQLFYPLF</sequence>
<dbReference type="Gene3D" id="1.20.1050.10">
    <property type="match status" value="2"/>
</dbReference>
<reference evidence="4" key="1">
    <citation type="submission" date="2023-07" db="EMBL/GenBank/DDBJ databases">
        <authorList>
            <consortium name="AG Swart"/>
            <person name="Singh M."/>
            <person name="Singh A."/>
            <person name="Seah K."/>
            <person name="Emmerich C."/>
        </authorList>
    </citation>
    <scope>NUCLEOTIDE SEQUENCE</scope>
    <source>
        <strain evidence="4">DP1</strain>
    </source>
</reference>
<feature type="domain" description="GST N-terminal" evidence="2">
    <location>
        <begin position="289"/>
        <end position="367"/>
    </location>
</feature>
<feature type="coiled-coil region" evidence="1">
    <location>
        <begin position="145"/>
        <end position="172"/>
    </location>
</feature>
<evidence type="ECO:0000259" key="2">
    <source>
        <dbReference type="PROSITE" id="PS50404"/>
    </source>
</evidence>
<dbReference type="PANTHER" id="PTHR43968:SF6">
    <property type="entry name" value="GLUTATHIONE S-TRANSFERASE OMEGA"/>
    <property type="match status" value="1"/>
</dbReference>
<gene>
    <name evidence="4" type="ORF">ECRASSUSDP1_LOCUS7189</name>
</gene>
<proteinExistence type="predicted"/>
<dbReference type="PROSITE" id="PS50405">
    <property type="entry name" value="GST_CTER"/>
    <property type="match status" value="1"/>
</dbReference>
<organism evidence="4 5">
    <name type="scientific">Euplotes crassus</name>
    <dbReference type="NCBI Taxonomy" id="5936"/>
    <lineage>
        <taxon>Eukaryota</taxon>
        <taxon>Sar</taxon>
        <taxon>Alveolata</taxon>
        <taxon>Ciliophora</taxon>
        <taxon>Intramacronucleata</taxon>
        <taxon>Spirotrichea</taxon>
        <taxon>Hypotrichia</taxon>
        <taxon>Euplotida</taxon>
        <taxon>Euplotidae</taxon>
        <taxon>Moneuplotes</taxon>
    </lineage>
</organism>
<dbReference type="InterPro" id="IPR036249">
    <property type="entry name" value="Thioredoxin-like_sf"/>
</dbReference>
<protein>
    <recommendedName>
        <fullName evidence="6">Glutathione S-transferase</fullName>
    </recommendedName>
</protein>
<accession>A0AAD1X9F8</accession>
<dbReference type="PROSITE" id="PS50404">
    <property type="entry name" value="GST_NTER"/>
    <property type="match status" value="2"/>
</dbReference>
<keyword evidence="1" id="KW-0175">Coiled coil</keyword>
<dbReference type="Gene3D" id="3.40.30.10">
    <property type="entry name" value="Glutaredoxin"/>
    <property type="match status" value="2"/>
</dbReference>
<dbReference type="SFLD" id="SFLDS00019">
    <property type="entry name" value="Glutathione_Transferase_(cytos"/>
    <property type="match status" value="2"/>
</dbReference>
<dbReference type="InterPro" id="IPR004045">
    <property type="entry name" value="Glutathione_S-Trfase_N"/>
</dbReference>
<dbReference type="InterPro" id="IPR050983">
    <property type="entry name" value="GST_Omega/HSP26"/>
</dbReference>
<feature type="domain" description="GST N-terminal" evidence="2">
    <location>
        <begin position="35"/>
        <end position="112"/>
    </location>
</feature>
<evidence type="ECO:0000256" key="1">
    <source>
        <dbReference type="SAM" id="Coils"/>
    </source>
</evidence>